<comment type="caution">
    <text evidence="7">The sequence shown here is derived from an EMBL/GenBank/DDBJ whole genome shotgun (WGS) entry which is preliminary data.</text>
</comment>
<organism evidence="7 8">
    <name type="scientific">Pneumocystis murina (strain B123)</name>
    <name type="common">Mouse pneumocystis pneumonia agent</name>
    <name type="synonym">Pneumocystis carinii f. sp. muris</name>
    <dbReference type="NCBI Taxonomy" id="1069680"/>
    <lineage>
        <taxon>Eukaryota</taxon>
        <taxon>Fungi</taxon>
        <taxon>Dikarya</taxon>
        <taxon>Ascomycota</taxon>
        <taxon>Taphrinomycotina</taxon>
        <taxon>Pneumocystomycetes</taxon>
        <taxon>Pneumocystaceae</taxon>
        <taxon>Pneumocystis</taxon>
    </lineage>
</organism>
<protein>
    <recommendedName>
        <fullName evidence="3">tRNA pseudouridine(55) synthase</fullName>
        <ecNumber evidence="3">5.4.99.25</ecNumber>
    </recommendedName>
</protein>
<dbReference type="InterPro" id="IPR014780">
    <property type="entry name" value="tRNA_psdUridine_synth_TruB"/>
</dbReference>
<evidence type="ECO:0000313" key="8">
    <source>
        <dbReference type="Proteomes" id="UP000011958"/>
    </source>
</evidence>
<accession>M7PIT8</accession>
<dbReference type="PANTHER" id="PTHR13767">
    <property type="entry name" value="TRNA-PSEUDOURIDINE SYNTHASE"/>
    <property type="match status" value="1"/>
</dbReference>
<feature type="domain" description="Pseudouridine synthase II N-terminal" evidence="6">
    <location>
        <begin position="58"/>
        <end position="172"/>
    </location>
</feature>
<proteinExistence type="inferred from homology"/>
<evidence type="ECO:0000313" key="7">
    <source>
        <dbReference type="EMBL" id="EMR10364.1"/>
    </source>
</evidence>
<comment type="catalytic activity">
    <reaction evidence="1">
        <text>a uridine in mRNA = a pseudouridine in mRNA</text>
        <dbReference type="Rhea" id="RHEA:56644"/>
        <dbReference type="Rhea" id="RHEA-COMP:14658"/>
        <dbReference type="Rhea" id="RHEA-COMP:14659"/>
        <dbReference type="ChEBI" id="CHEBI:65314"/>
        <dbReference type="ChEBI" id="CHEBI:65315"/>
    </reaction>
</comment>
<dbReference type="OMA" id="PWRHVTK"/>
<dbReference type="VEuPathDB" id="FungiDB:PNEG_01616"/>
<keyword evidence="8" id="KW-1185">Reference proteome</keyword>
<dbReference type="GO" id="GO:0005634">
    <property type="term" value="C:nucleus"/>
    <property type="evidence" value="ECO:0007669"/>
    <property type="project" value="TreeGrafter"/>
</dbReference>
<keyword evidence="4" id="KW-0819">tRNA processing</keyword>
<evidence type="ECO:0000256" key="3">
    <source>
        <dbReference type="ARBA" id="ARBA00012787"/>
    </source>
</evidence>
<evidence type="ECO:0000256" key="1">
    <source>
        <dbReference type="ARBA" id="ARBA00001166"/>
    </source>
</evidence>
<dbReference type="HOGENOM" id="CLU_032087_4_2_1"/>
<gene>
    <name evidence="7" type="ORF">PNEG_01616</name>
</gene>
<evidence type="ECO:0000259" key="6">
    <source>
        <dbReference type="Pfam" id="PF01509"/>
    </source>
</evidence>
<dbReference type="Gene3D" id="3.30.2350.10">
    <property type="entry name" value="Pseudouridine synthase"/>
    <property type="match status" value="1"/>
</dbReference>
<dbReference type="GO" id="GO:0006400">
    <property type="term" value="P:tRNA modification"/>
    <property type="evidence" value="ECO:0007669"/>
    <property type="project" value="TreeGrafter"/>
</dbReference>
<dbReference type="eggNOG" id="KOG2529">
    <property type="taxonomic scope" value="Eukaryota"/>
</dbReference>
<dbReference type="RefSeq" id="XP_007873574.1">
    <property type="nucleotide sequence ID" value="XM_007875383.1"/>
</dbReference>
<comment type="similarity">
    <text evidence="2">Belongs to the pseudouridine synthase TruB family.</text>
</comment>
<dbReference type="PANTHER" id="PTHR13767:SF2">
    <property type="entry name" value="PSEUDOURIDYLATE SYNTHASE TRUB1"/>
    <property type="match status" value="1"/>
</dbReference>
<dbReference type="GO" id="GO:0160148">
    <property type="term" value="F:tRNA pseudouridine(55) synthase activity"/>
    <property type="evidence" value="ECO:0007669"/>
    <property type="project" value="UniProtKB-EC"/>
</dbReference>
<dbReference type="STRING" id="1069680.M7PIT8"/>
<dbReference type="SUPFAM" id="SSF55120">
    <property type="entry name" value="Pseudouridine synthase"/>
    <property type="match status" value="1"/>
</dbReference>
<dbReference type="OrthoDB" id="9995526at2759"/>
<dbReference type="EMBL" id="AFWA02000004">
    <property type="protein sequence ID" value="EMR10364.1"/>
    <property type="molecule type" value="Genomic_DNA"/>
</dbReference>
<dbReference type="AlphaFoldDB" id="M7PIT8"/>
<dbReference type="Pfam" id="PF01509">
    <property type="entry name" value="TruB_N"/>
    <property type="match status" value="1"/>
</dbReference>
<dbReference type="NCBIfam" id="TIGR00431">
    <property type="entry name" value="TruB"/>
    <property type="match status" value="1"/>
</dbReference>
<dbReference type="EC" id="5.4.99.25" evidence="3"/>
<dbReference type="GO" id="GO:1990481">
    <property type="term" value="P:mRNA pseudouridine synthesis"/>
    <property type="evidence" value="ECO:0007669"/>
    <property type="project" value="TreeGrafter"/>
</dbReference>
<dbReference type="Proteomes" id="UP000011958">
    <property type="component" value="Unassembled WGS sequence"/>
</dbReference>
<dbReference type="GO" id="GO:0003723">
    <property type="term" value="F:RNA binding"/>
    <property type="evidence" value="ECO:0007669"/>
    <property type="project" value="InterPro"/>
</dbReference>
<dbReference type="HAMAP" id="MF_01080">
    <property type="entry name" value="TruB_bact"/>
    <property type="match status" value="1"/>
</dbReference>
<evidence type="ECO:0000256" key="4">
    <source>
        <dbReference type="ARBA" id="ARBA00022694"/>
    </source>
</evidence>
<dbReference type="InterPro" id="IPR020103">
    <property type="entry name" value="PsdUridine_synth_cat_dom_sf"/>
</dbReference>
<evidence type="ECO:0000256" key="2">
    <source>
        <dbReference type="ARBA" id="ARBA00008999"/>
    </source>
</evidence>
<evidence type="ECO:0000256" key="5">
    <source>
        <dbReference type="ARBA" id="ARBA00023235"/>
    </source>
</evidence>
<reference evidence="8" key="1">
    <citation type="journal article" date="2016" name="Nat. Commun.">
        <title>Genome analysis of three Pneumocystis species reveals adaptation mechanisms to life exclusively in mammalian hosts.</title>
        <authorList>
            <person name="Ma L."/>
            <person name="Chen Z."/>
            <person name="Huang D.W."/>
            <person name="Kutty G."/>
            <person name="Ishihara M."/>
            <person name="Wang H."/>
            <person name="Abouelleil A."/>
            <person name="Bishop L."/>
            <person name="Davey E."/>
            <person name="Deng R."/>
            <person name="Deng X."/>
            <person name="Fan L."/>
            <person name="Fantoni G."/>
            <person name="Fitzgerald M."/>
            <person name="Gogineni E."/>
            <person name="Goldberg J.M."/>
            <person name="Handley G."/>
            <person name="Hu X."/>
            <person name="Huber C."/>
            <person name="Jiao X."/>
            <person name="Jones K."/>
            <person name="Levin J.Z."/>
            <person name="Liu Y."/>
            <person name="Macdonald P."/>
            <person name="Melnikov A."/>
            <person name="Raley C."/>
            <person name="Sassi M."/>
            <person name="Sherman B.T."/>
            <person name="Song X."/>
            <person name="Sykes S."/>
            <person name="Tran B."/>
            <person name="Walsh L."/>
            <person name="Xia Y."/>
            <person name="Yang J."/>
            <person name="Young S."/>
            <person name="Zeng Q."/>
            <person name="Zheng X."/>
            <person name="Stephens R."/>
            <person name="Nusbaum C."/>
            <person name="Birren B.W."/>
            <person name="Azadi P."/>
            <person name="Lempicki R.A."/>
            <person name="Cuomo C.A."/>
            <person name="Kovacs J.A."/>
        </authorList>
    </citation>
    <scope>NUCLEOTIDE SEQUENCE [LARGE SCALE GENOMIC DNA]</scope>
    <source>
        <strain evidence="8">B123</strain>
    </source>
</reference>
<dbReference type="GeneID" id="19895311"/>
<name>M7PIT8_PNEMU</name>
<sequence length="315" mass="35847">MNKGGIIAINKPSGWVCTHILNELEKILRKSYLYNQLVDISQEQAHKRRRKSKDSKYRKIKLGHGGTLDPLASGVLVIGIGKSTKKLKKFLNCTKEYEATALFGYSTDTYDSNGKILKCMPWSHLTEDKVTKALENFKGNILQKPPIYSALHMKGKRLYQYLREGIELPEEIKPQPTTDDAIDISSNVLQEQGAMNYKSEKRNLFNSTNEIKISDNLSNNVDNEEQKTSNIRSSIKRKAPAVKFRIVASSGTYIRSLIHDLAIFLDSAAHIVELVRCRQGKYILNENTIDWSKFQNGDWEKDFLEAISLEDDTES</sequence>
<keyword evidence="5" id="KW-0413">Isomerase</keyword>
<dbReference type="InterPro" id="IPR002501">
    <property type="entry name" value="PsdUridine_synth_N"/>
</dbReference>